<dbReference type="InterPro" id="IPR007712">
    <property type="entry name" value="RelE/ParE_toxin"/>
</dbReference>
<dbReference type="AlphaFoldDB" id="A0A8J3DQ53"/>
<sequence>MVETDDPRAVGESLHGPLGEYWKYRVGEYRLIAALEDDIVTISIIRVGHRGDVYR</sequence>
<evidence type="ECO:0000313" key="4">
    <source>
        <dbReference type="Proteomes" id="UP000630142"/>
    </source>
</evidence>
<dbReference type="SUPFAM" id="SSF143011">
    <property type="entry name" value="RelE-like"/>
    <property type="match status" value="1"/>
</dbReference>
<name>A0A8J3DQ53_9HYPH</name>
<dbReference type="Pfam" id="PF05016">
    <property type="entry name" value="ParE_toxin"/>
    <property type="match status" value="1"/>
</dbReference>
<gene>
    <name evidence="3" type="ORF">GCM10016234_13810</name>
</gene>
<dbReference type="EMBL" id="BMZQ01000001">
    <property type="protein sequence ID" value="GHD11085.1"/>
    <property type="molecule type" value="Genomic_DNA"/>
</dbReference>
<comment type="caution">
    <text evidence="3">The sequence shown here is derived from an EMBL/GenBank/DDBJ whole genome shotgun (WGS) entry which is preliminary data.</text>
</comment>
<dbReference type="Proteomes" id="UP000630142">
    <property type="component" value="Unassembled WGS sequence"/>
</dbReference>
<comment type="similarity">
    <text evidence="1">Belongs to the RelE toxin family.</text>
</comment>
<evidence type="ECO:0000256" key="2">
    <source>
        <dbReference type="ARBA" id="ARBA00022649"/>
    </source>
</evidence>
<dbReference type="InterPro" id="IPR035093">
    <property type="entry name" value="RelE/ParE_toxin_dom_sf"/>
</dbReference>
<dbReference type="PANTHER" id="PTHR35601">
    <property type="entry name" value="TOXIN RELE"/>
    <property type="match status" value="1"/>
</dbReference>
<evidence type="ECO:0008006" key="5">
    <source>
        <dbReference type="Google" id="ProtNLM"/>
    </source>
</evidence>
<keyword evidence="2" id="KW-1277">Toxin-antitoxin system</keyword>
<dbReference type="PANTHER" id="PTHR35601:SF1">
    <property type="entry name" value="TOXIN RELE"/>
    <property type="match status" value="1"/>
</dbReference>
<reference evidence="3" key="2">
    <citation type="submission" date="2020-09" db="EMBL/GenBank/DDBJ databases">
        <authorList>
            <person name="Sun Q."/>
            <person name="Kim S."/>
        </authorList>
    </citation>
    <scope>NUCLEOTIDE SEQUENCE</scope>
    <source>
        <strain evidence="3">KCTC 42249</strain>
    </source>
</reference>
<organism evidence="3 4">
    <name type="scientific">Tianweitania populi</name>
    <dbReference type="NCBI Taxonomy" id="1607949"/>
    <lineage>
        <taxon>Bacteria</taxon>
        <taxon>Pseudomonadati</taxon>
        <taxon>Pseudomonadota</taxon>
        <taxon>Alphaproteobacteria</taxon>
        <taxon>Hyphomicrobiales</taxon>
        <taxon>Phyllobacteriaceae</taxon>
        <taxon>Tianweitania</taxon>
    </lineage>
</organism>
<evidence type="ECO:0000313" key="3">
    <source>
        <dbReference type="EMBL" id="GHD11085.1"/>
    </source>
</evidence>
<reference evidence="3" key="1">
    <citation type="journal article" date="2014" name="Int. J. Syst. Evol. Microbiol.">
        <title>Complete genome sequence of Corynebacterium casei LMG S-19264T (=DSM 44701T), isolated from a smear-ripened cheese.</title>
        <authorList>
            <consortium name="US DOE Joint Genome Institute (JGI-PGF)"/>
            <person name="Walter F."/>
            <person name="Albersmeier A."/>
            <person name="Kalinowski J."/>
            <person name="Ruckert C."/>
        </authorList>
    </citation>
    <scope>NUCLEOTIDE SEQUENCE</scope>
    <source>
        <strain evidence="3">KCTC 42249</strain>
    </source>
</reference>
<dbReference type="Gene3D" id="3.30.2310.20">
    <property type="entry name" value="RelE-like"/>
    <property type="match status" value="1"/>
</dbReference>
<keyword evidence="4" id="KW-1185">Reference proteome</keyword>
<protein>
    <recommendedName>
        <fullName evidence="5">Type II toxin-antitoxin system RelE/ParE family toxin</fullName>
    </recommendedName>
</protein>
<evidence type="ECO:0000256" key="1">
    <source>
        <dbReference type="ARBA" id="ARBA00006226"/>
    </source>
</evidence>
<proteinExistence type="inferred from homology"/>
<accession>A0A8J3DQ53</accession>